<dbReference type="InterPro" id="IPR050815">
    <property type="entry name" value="TF_fung"/>
</dbReference>
<comment type="caution">
    <text evidence="7">The sequence shown here is derived from an EMBL/GenBank/DDBJ whole genome shotgun (WGS) entry which is preliminary data.</text>
</comment>
<dbReference type="PANTHER" id="PTHR47338:SF29">
    <property type="entry name" value="ZN(2)-C6 FUNGAL-TYPE DOMAIN-CONTAINING PROTEIN"/>
    <property type="match status" value="1"/>
</dbReference>
<dbReference type="SUPFAM" id="SSF57701">
    <property type="entry name" value="Zn2/Cys6 DNA-binding domain"/>
    <property type="match status" value="2"/>
</dbReference>
<dbReference type="OrthoDB" id="2017365at2759"/>
<keyword evidence="5" id="KW-0539">Nucleus</keyword>
<evidence type="ECO:0000313" key="7">
    <source>
        <dbReference type="EMBL" id="GJE98520.1"/>
    </source>
</evidence>
<dbReference type="PANTHER" id="PTHR47338">
    <property type="entry name" value="ZN(II)2CYS6 TRANSCRIPTION FACTOR (EUROFUNG)-RELATED"/>
    <property type="match status" value="1"/>
</dbReference>
<protein>
    <submittedName>
        <fullName evidence="7">Zn(II)2Cys6 transcription factor domain-containing protein</fullName>
    </submittedName>
</protein>
<evidence type="ECO:0000256" key="1">
    <source>
        <dbReference type="ARBA" id="ARBA00004123"/>
    </source>
</evidence>
<keyword evidence="2" id="KW-0479">Metal-binding</keyword>
<dbReference type="AlphaFoldDB" id="A0A9P3GS80"/>
<dbReference type="InterPro" id="IPR036864">
    <property type="entry name" value="Zn2-C6_fun-type_DNA-bd_sf"/>
</dbReference>
<sequence length="593" mass="65568">MSQTCVACRTRKMRCDGETPVCGPCSRARKPVDCTYSKSAQNSPKTVLLPKGAACLPCRRKKKKCDAKRPFCHTCRLAGKELDCEYDDELKQNFATALLMRTQELEERLSYYESRKAHMSQSPEYRSDHAMDLDVPSVQWREFGSPPLPGFGQGSFAAASPTRSLHSNPSDGLSAQWHTASPFTQTPISDASDQGADRLGLVCQSTYQLRALFLSHQIQLGFYLRETKRQAVLAGDLSGRIVHPAVIHLAQLVGTYLWTLHHKTDVLVVSEDVELLKVLSALEYAPEPATLIMIYTVLGEYFLYKRQIEAGRPYLVKASKVLSFEDLQLSTPSLDALLVVGEPDEDTKEYLTALGQLAYIDKATSMVIGLTPFLDDEYEKQLQELALSQPWFATHSAVAIRCKSLALLREALRLSRARAAAAGGSGARLEAALPLAWYTAYWAALEESARHLALLYPQMLQASLHADLDAHTLCLKTALVVALAAQIELHALPGFCHAESRQKALSSAVEVVGLTRGWTDQDYAMLEPTLGICYRVVANALRDDRRLYAGRADEFVRMQEALAVLITSATRLAAKVPYLESTLQTLQELARGS</sequence>
<name>A0A9P3GS80_9APHY</name>
<evidence type="ECO:0000259" key="6">
    <source>
        <dbReference type="PROSITE" id="PS50048"/>
    </source>
</evidence>
<dbReference type="CDD" id="cd00067">
    <property type="entry name" value="GAL4"/>
    <property type="match status" value="2"/>
</dbReference>
<dbReference type="InterPro" id="IPR001138">
    <property type="entry name" value="Zn2Cys6_DnaBD"/>
</dbReference>
<dbReference type="Proteomes" id="UP000703269">
    <property type="component" value="Unassembled WGS sequence"/>
</dbReference>
<gene>
    <name evidence="7" type="ORF">PsYK624_147520</name>
</gene>
<organism evidence="7 8">
    <name type="scientific">Phanerochaete sordida</name>
    <dbReference type="NCBI Taxonomy" id="48140"/>
    <lineage>
        <taxon>Eukaryota</taxon>
        <taxon>Fungi</taxon>
        <taxon>Dikarya</taxon>
        <taxon>Basidiomycota</taxon>
        <taxon>Agaricomycotina</taxon>
        <taxon>Agaricomycetes</taxon>
        <taxon>Polyporales</taxon>
        <taxon>Phanerochaetaceae</taxon>
        <taxon>Phanerochaete</taxon>
    </lineage>
</organism>
<reference evidence="7 8" key="1">
    <citation type="submission" date="2021-08" db="EMBL/GenBank/DDBJ databases">
        <title>Draft Genome Sequence of Phanerochaete sordida strain YK-624.</title>
        <authorList>
            <person name="Mori T."/>
            <person name="Dohra H."/>
            <person name="Suzuki T."/>
            <person name="Kawagishi H."/>
            <person name="Hirai H."/>
        </authorList>
    </citation>
    <scope>NUCLEOTIDE SEQUENCE [LARGE SCALE GENOMIC DNA]</scope>
    <source>
        <strain evidence="7 8">YK-624</strain>
    </source>
</reference>
<dbReference type="GO" id="GO:0008270">
    <property type="term" value="F:zinc ion binding"/>
    <property type="evidence" value="ECO:0007669"/>
    <property type="project" value="InterPro"/>
</dbReference>
<keyword evidence="4" id="KW-0804">Transcription</keyword>
<dbReference type="Gene3D" id="4.10.240.10">
    <property type="entry name" value="Zn(2)-C6 fungal-type DNA-binding domain"/>
    <property type="match status" value="2"/>
</dbReference>
<feature type="domain" description="Zn(2)-C6 fungal-type" evidence="6">
    <location>
        <begin position="54"/>
        <end position="86"/>
    </location>
</feature>
<dbReference type="EMBL" id="BPQB01000089">
    <property type="protein sequence ID" value="GJE98520.1"/>
    <property type="molecule type" value="Genomic_DNA"/>
</dbReference>
<keyword evidence="3" id="KW-0805">Transcription regulation</keyword>
<accession>A0A9P3GS80</accession>
<dbReference type="PROSITE" id="PS00463">
    <property type="entry name" value="ZN2_CY6_FUNGAL_1"/>
    <property type="match status" value="2"/>
</dbReference>
<comment type="subcellular location">
    <subcellularLocation>
        <location evidence="1">Nucleus</location>
    </subcellularLocation>
</comment>
<dbReference type="SMART" id="SM00066">
    <property type="entry name" value="GAL4"/>
    <property type="match status" value="2"/>
</dbReference>
<evidence type="ECO:0000256" key="3">
    <source>
        <dbReference type="ARBA" id="ARBA00023015"/>
    </source>
</evidence>
<dbReference type="PROSITE" id="PS50048">
    <property type="entry name" value="ZN2_CY6_FUNGAL_2"/>
    <property type="match status" value="2"/>
</dbReference>
<dbReference type="Pfam" id="PF00172">
    <property type="entry name" value="Zn_clus"/>
    <property type="match status" value="2"/>
</dbReference>
<evidence type="ECO:0000256" key="4">
    <source>
        <dbReference type="ARBA" id="ARBA00023163"/>
    </source>
</evidence>
<evidence type="ECO:0000256" key="5">
    <source>
        <dbReference type="ARBA" id="ARBA00023242"/>
    </source>
</evidence>
<proteinExistence type="predicted"/>
<evidence type="ECO:0000313" key="8">
    <source>
        <dbReference type="Proteomes" id="UP000703269"/>
    </source>
</evidence>
<evidence type="ECO:0000256" key="2">
    <source>
        <dbReference type="ARBA" id="ARBA00022723"/>
    </source>
</evidence>
<dbReference type="GO" id="GO:0005634">
    <property type="term" value="C:nucleus"/>
    <property type="evidence" value="ECO:0007669"/>
    <property type="project" value="UniProtKB-SubCell"/>
</dbReference>
<dbReference type="GO" id="GO:0000981">
    <property type="term" value="F:DNA-binding transcription factor activity, RNA polymerase II-specific"/>
    <property type="evidence" value="ECO:0007669"/>
    <property type="project" value="InterPro"/>
</dbReference>
<feature type="domain" description="Zn(2)-C6 fungal-type" evidence="6">
    <location>
        <begin position="4"/>
        <end position="36"/>
    </location>
</feature>
<keyword evidence="8" id="KW-1185">Reference proteome</keyword>